<evidence type="ECO:0000313" key="3">
    <source>
        <dbReference type="Proteomes" id="UP000784294"/>
    </source>
</evidence>
<sequence length="187" mass="20406">MIETTDGAYTFYCLSPFFILGDLHPSQLETGDETYPIDHLSSSDVLEPQSKTSPRPDPPFLSLEELAAGRLSESERQGLSVFAVQRKPETRSGSDMDIGSQFRGGLVPSEGGTSLDCGSIGVSSRLYVKNVARSVTVEDLRQVFGGFSTSLNRRFSATGAHPLEQHLSGADDHFDIQYFTHGRMKGI</sequence>
<dbReference type="AlphaFoldDB" id="A0A3S5BQY7"/>
<dbReference type="EMBL" id="CAAALY010249880">
    <property type="protein sequence ID" value="VEL35457.1"/>
    <property type="molecule type" value="Genomic_DNA"/>
</dbReference>
<gene>
    <name evidence="2" type="ORF">PXEA_LOCUS28897</name>
</gene>
<dbReference type="SUPFAM" id="SSF54928">
    <property type="entry name" value="RNA-binding domain, RBD"/>
    <property type="match status" value="1"/>
</dbReference>
<keyword evidence="3" id="KW-1185">Reference proteome</keyword>
<name>A0A3S5BQY7_9PLAT</name>
<dbReference type="Proteomes" id="UP000784294">
    <property type="component" value="Unassembled WGS sequence"/>
</dbReference>
<accession>A0A3S5BQY7</accession>
<dbReference type="OrthoDB" id="6274066at2759"/>
<evidence type="ECO:0000256" key="1">
    <source>
        <dbReference type="SAM" id="MobiDB-lite"/>
    </source>
</evidence>
<feature type="compositionally biased region" description="Polar residues" evidence="1">
    <location>
        <begin position="40"/>
        <end position="53"/>
    </location>
</feature>
<reference evidence="2" key="1">
    <citation type="submission" date="2018-11" db="EMBL/GenBank/DDBJ databases">
        <authorList>
            <consortium name="Pathogen Informatics"/>
        </authorList>
    </citation>
    <scope>NUCLEOTIDE SEQUENCE</scope>
</reference>
<evidence type="ECO:0008006" key="4">
    <source>
        <dbReference type="Google" id="ProtNLM"/>
    </source>
</evidence>
<dbReference type="InterPro" id="IPR035979">
    <property type="entry name" value="RBD_domain_sf"/>
</dbReference>
<feature type="region of interest" description="Disordered" evidence="1">
    <location>
        <begin position="31"/>
        <end position="60"/>
    </location>
</feature>
<protein>
    <recommendedName>
        <fullName evidence="4">RRM domain-containing protein</fullName>
    </recommendedName>
</protein>
<proteinExistence type="predicted"/>
<evidence type="ECO:0000313" key="2">
    <source>
        <dbReference type="EMBL" id="VEL35457.1"/>
    </source>
</evidence>
<dbReference type="GO" id="GO:0003676">
    <property type="term" value="F:nucleic acid binding"/>
    <property type="evidence" value="ECO:0007669"/>
    <property type="project" value="InterPro"/>
</dbReference>
<comment type="caution">
    <text evidence="2">The sequence shown here is derived from an EMBL/GenBank/DDBJ whole genome shotgun (WGS) entry which is preliminary data.</text>
</comment>
<organism evidence="2 3">
    <name type="scientific">Protopolystoma xenopodis</name>
    <dbReference type="NCBI Taxonomy" id="117903"/>
    <lineage>
        <taxon>Eukaryota</taxon>
        <taxon>Metazoa</taxon>
        <taxon>Spiralia</taxon>
        <taxon>Lophotrochozoa</taxon>
        <taxon>Platyhelminthes</taxon>
        <taxon>Monogenea</taxon>
        <taxon>Polyopisthocotylea</taxon>
        <taxon>Polystomatidea</taxon>
        <taxon>Polystomatidae</taxon>
        <taxon>Protopolystoma</taxon>
    </lineage>
</organism>